<keyword evidence="3" id="KW-0436">Ligase</keyword>
<dbReference type="GO" id="GO:0003676">
    <property type="term" value="F:nucleic acid binding"/>
    <property type="evidence" value="ECO:0007669"/>
    <property type="project" value="InterPro"/>
</dbReference>
<evidence type="ECO:0000313" key="10">
    <source>
        <dbReference type="Proteomes" id="UP000279307"/>
    </source>
</evidence>
<evidence type="ECO:0000256" key="1">
    <source>
        <dbReference type="ARBA" id="ARBA00008226"/>
    </source>
</evidence>
<dbReference type="GO" id="GO:0004816">
    <property type="term" value="F:asparagine-tRNA ligase activity"/>
    <property type="evidence" value="ECO:0007669"/>
    <property type="project" value="UniProtKB-EC"/>
</dbReference>
<dbReference type="Pfam" id="PF00152">
    <property type="entry name" value="tRNA-synt_2"/>
    <property type="match status" value="1"/>
</dbReference>
<dbReference type="AlphaFoldDB" id="A0A3L8D726"/>
<comment type="similarity">
    <text evidence="1">Belongs to the class-II aminoacyl-tRNA synthetase family.</text>
</comment>
<evidence type="ECO:0000259" key="8">
    <source>
        <dbReference type="PROSITE" id="PS50862"/>
    </source>
</evidence>
<dbReference type="NCBIfam" id="NF003037">
    <property type="entry name" value="PRK03932.1"/>
    <property type="match status" value="1"/>
</dbReference>
<comment type="caution">
    <text evidence="9">The sequence shown here is derived from an EMBL/GenBank/DDBJ whole genome shotgun (WGS) entry which is preliminary data.</text>
</comment>
<dbReference type="EMBL" id="QOIP01000012">
    <property type="protein sequence ID" value="RLU16287.1"/>
    <property type="molecule type" value="Genomic_DNA"/>
</dbReference>
<dbReference type="PANTHER" id="PTHR22594">
    <property type="entry name" value="ASPARTYL/LYSYL-TRNA SYNTHETASE"/>
    <property type="match status" value="1"/>
</dbReference>
<evidence type="ECO:0000256" key="4">
    <source>
        <dbReference type="ARBA" id="ARBA00022741"/>
    </source>
</evidence>
<organism evidence="9 10">
    <name type="scientific">Ooceraea biroi</name>
    <name type="common">Clonal raider ant</name>
    <name type="synonym">Cerapachys biroi</name>
    <dbReference type="NCBI Taxonomy" id="2015173"/>
    <lineage>
        <taxon>Eukaryota</taxon>
        <taxon>Metazoa</taxon>
        <taxon>Ecdysozoa</taxon>
        <taxon>Arthropoda</taxon>
        <taxon>Hexapoda</taxon>
        <taxon>Insecta</taxon>
        <taxon>Pterygota</taxon>
        <taxon>Neoptera</taxon>
        <taxon>Endopterygota</taxon>
        <taxon>Hymenoptera</taxon>
        <taxon>Apocrita</taxon>
        <taxon>Aculeata</taxon>
        <taxon>Formicoidea</taxon>
        <taxon>Formicidae</taxon>
        <taxon>Dorylinae</taxon>
        <taxon>Ooceraea</taxon>
    </lineage>
</organism>
<dbReference type="GO" id="GO:0006421">
    <property type="term" value="P:asparaginyl-tRNA aminoacylation"/>
    <property type="evidence" value="ECO:0007669"/>
    <property type="project" value="InterPro"/>
</dbReference>
<dbReference type="Gene3D" id="3.30.930.10">
    <property type="entry name" value="Bira Bifunctional Protein, Domain 2"/>
    <property type="match status" value="1"/>
</dbReference>
<sequence length="513" mass="57587">MEYGYMTFFTIPPRHDSILNVLCVQASSFGIASSGSKRAARMLSRYVGRLCLLTRGVSKCGVHKCSTISDATLTEVVGKRTKIQGWVRALRNMKDNIFIDVSDGSTCEMLQVVIPKSAKPTSLTYGCSVTAEGELALAPNGRTELRATDVRVVGACNVLKDNYPFAPRKQYDQDYIRQFLHLRPRTRSFASLLRLRDLASAVIGDHLRERGFINVHTPILTSNDCEGGGEVFLVKPCSEEMLRSMKKEGQFDESEIFFGNAAYLTVSGQLHLEAVARALTKVYTFGPTFRAENSKSRLHLSEFYMLEAEIAFVARVEQLIEEIELLVKEITRRMIDKGAADMHSVGADPEPRWLNERFGCFTYEEALRVLSDHASHLERPIKYGEPLSKEHELFLVQHNGGVPVFLINWPKEMKSFYMKECADDPSKVAALDLLAPEVGELVGGSVREDDYGTLERKLPPAGDFSWYLDLRKYGNVPTAGYGMGFERFLQSVLGISNIKDTLPFPRWPHNCNL</sequence>
<dbReference type="SUPFAM" id="SSF55681">
    <property type="entry name" value="Class II aaRS and biotin synthetases"/>
    <property type="match status" value="1"/>
</dbReference>
<dbReference type="InterPro" id="IPR002312">
    <property type="entry name" value="Asp/Asn-tRNA-synth_IIb"/>
</dbReference>
<proteinExistence type="inferred from homology"/>
<evidence type="ECO:0000256" key="7">
    <source>
        <dbReference type="ARBA" id="ARBA00023146"/>
    </source>
</evidence>
<dbReference type="PROSITE" id="PS50862">
    <property type="entry name" value="AA_TRNA_LIGASE_II"/>
    <property type="match status" value="1"/>
</dbReference>
<dbReference type="PRINTS" id="PR01042">
    <property type="entry name" value="TRNASYNTHASP"/>
</dbReference>
<dbReference type="InterPro" id="IPR006195">
    <property type="entry name" value="aa-tRNA-synth_II"/>
</dbReference>
<dbReference type="OrthoDB" id="360585at2759"/>
<dbReference type="PANTHER" id="PTHR22594:SF34">
    <property type="entry name" value="ASPARAGINE--TRNA LIGASE, MITOCHONDRIAL-RELATED"/>
    <property type="match status" value="1"/>
</dbReference>
<dbReference type="InterPro" id="IPR045864">
    <property type="entry name" value="aa-tRNA-synth_II/BPL/LPL"/>
</dbReference>
<keyword evidence="6" id="KW-0648">Protein biosynthesis</keyword>
<name>A0A3L8D726_OOCBI</name>
<dbReference type="InterPro" id="IPR004365">
    <property type="entry name" value="NA-bd_OB_tRNA"/>
</dbReference>
<dbReference type="Proteomes" id="UP000279307">
    <property type="component" value="Chromosome 12"/>
</dbReference>
<keyword evidence="4" id="KW-0547">Nucleotide-binding</keyword>
<dbReference type="InterPro" id="IPR004522">
    <property type="entry name" value="Asn-tRNA-ligase"/>
</dbReference>
<dbReference type="EC" id="6.1.1.22" evidence="2"/>
<accession>A0A3L8D726</accession>
<dbReference type="InterPro" id="IPR012340">
    <property type="entry name" value="NA-bd_OB-fold"/>
</dbReference>
<gene>
    <name evidence="9" type="ORF">DMN91_012047</name>
</gene>
<reference evidence="9 10" key="1">
    <citation type="journal article" date="2018" name="Genome Res.">
        <title>The genomic architecture and molecular evolution of ant odorant receptors.</title>
        <authorList>
            <person name="McKenzie S.K."/>
            <person name="Kronauer D.J.C."/>
        </authorList>
    </citation>
    <scope>NUCLEOTIDE SEQUENCE [LARGE SCALE GENOMIC DNA]</scope>
    <source>
        <strain evidence="9">Clonal line C1</strain>
    </source>
</reference>
<keyword evidence="5" id="KW-0067">ATP-binding</keyword>
<evidence type="ECO:0000256" key="5">
    <source>
        <dbReference type="ARBA" id="ARBA00022840"/>
    </source>
</evidence>
<dbReference type="SUPFAM" id="SSF50249">
    <property type="entry name" value="Nucleic acid-binding proteins"/>
    <property type="match status" value="1"/>
</dbReference>
<dbReference type="Gene3D" id="2.40.50.140">
    <property type="entry name" value="Nucleic acid-binding proteins"/>
    <property type="match status" value="1"/>
</dbReference>
<feature type="domain" description="Aminoacyl-transfer RNA synthetases class-II family profile" evidence="8">
    <location>
        <begin position="205"/>
        <end position="503"/>
    </location>
</feature>
<dbReference type="InterPro" id="IPR004364">
    <property type="entry name" value="Aa-tRNA-synt_II"/>
</dbReference>
<dbReference type="GO" id="GO:0005739">
    <property type="term" value="C:mitochondrion"/>
    <property type="evidence" value="ECO:0007669"/>
    <property type="project" value="TreeGrafter"/>
</dbReference>
<dbReference type="Pfam" id="PF01336">
    <property type="entry name" value="tRNA_anti-codon"/>
    <property type="match status" value="1"/>
</dbReference>
<evidence type="ECO:0000256" key="3">
    <source>
        <dbReference type="ARBA" id="ARBA00022598"/>
    </source>
</evidence>
<dbReference type="NCBIfam" id="TIGR00457">
    <property type="entry name" value="asnS"/>
    <property type="match status" value="1"/>
</dbReference>
<dbReference type="CDD" id="cd04318">
    <property type="entry name" value="EcAsnRS_like_N"/>
    <property type="match status" value="1"/>
</dbReference>
<evidence type="ECO:0000256" key="2">
    <source>
        <dbReference type="ARBA" id="ARBA00012816"/>
    </source>
</evidence>
<dbReference type="GO" id="GO:0005524">
    <property type="term" value="F:ATP binding"/>
    <property type="evidence" value="ECO:0007669"/>
    <property type="project" value="UniProtKB-KW"/>
</dbReference>
<evidence type="ECO:0000313" key="9">
    <source>
        <dbReference type="EMBL" id="RLU16287.1"/>
    </source>
</evidence>
<protein>
    <recommendedName>
        <fullName evidence="2">asparagine--tRNA ligase</fullName>
        <ecNumber evidence="2">6.1.1.22</ecNumber>
    </recommendedName>
</protein>
<evidence type="ECO:0000256" key="6">
    <source>
        <dbReference type="ARBA" id="ARBA00022917"/>
    </source>
</evidence>
<keyword evidence="7" id="KW-0030">Aminoacyl-tRNA synthetase</keyword>